<evidence type="ECO:0000256" key="1">
    <source>
        <dbReference type="ARBA" id="ARBA00006817"/>
    </source>
</evidence>
<dbReference type="InterPro" id="IPR013538">
    <property type="entry name" value="ASHA1/2-like_C"/>
</dbReference>
<gene>
    <name evidence="3" type="ORF">DMH04_18830</name>
</gene>
<comment type="similarity">
    <text evidence="1">Belongs to the AHA1 family.</text>
</comment>
<protein>
    <submittedName>
        <fullName evidence="3">Polyketide cyclase</fullName>
    </submittedName>
</protein>
<evidence type="ECO:0000313" key="3">
    <source>
        <dbReference type="EMBL" id="RSM84918.1"/>
    </source>
</evidence>
<dbReference type="AlphaFoldDB" id="A0A428ZAB8"/>
<reference evidence="3 4" key="1">
    <citation type="submission" date="2018-05" db="EMBL/GenBank/DDBJ databases">
        <title>Evolution of GPA BGCs.</title>
        <authorList>
            <person name="Waglechner N."/>
            <person name="Wright G.D."/>
        </authorList>
    </citation>
    <scope>NUCLEOTIDE SEQUENCE [LARGE SCALE GENOMIC DNA]</scope>
    <source>
        <strain evidence="3 4">A82846</strain>
    </source>
</reference>
<dbReference type="InterPro" id="IPR023393">
    <property type="entry name" value="START-like_dom_sf"/>
</dbReference>
<comment type="caution">
    <text evidence="3">The sequence shown here is derived from an EMBL/GenBank/DDBJ whole genome shotgun (WGS) entry which is preliminary data.</text>
</comment>
<evidence type="ECO:0000313" key="4">
    <source>
        <dbReference type="Proteomes" id="UP000287547"/>
    </source>
</evidence>
<accession>A0A428ZAB8</accession>
<dbReference type="Proteomes" id="UP000287547">
    <property type="component" value="Unassembled WGS sequence"/>
</dbReference>
<evidence type="ECO:0000259" key="2">
    <source>
        <dbReference type="Pfam" id="PF08327"/>
    </source>
</evidence>
<dbReference type="SUPFAM" id="SSF55961">
    <property type="entry name" value="Bet v1-like"/>
    <property type="match status" value="1"/>
</dbReference>
<organism evidence="3 4">
    <name type="scientific">Kibdelosporangium aridum</name>
    <dbReference type="NCBI Taxonomy" id="2030"/>
    <lineage>
        <taxon>Bacteria</taxon>
        <taxon>Bacillati</taxon>
        <taxon>Actinomycetota</taxon>
        <taxon>Actinomycetes</taxon>
        <taxon>Pseudonocardiales</taxon>
        <taxon>Pseudonocardiaceae</taxon>
        <taxon>Kibdelosporangium</taxon>
    </lineage>
</organism>
<dbReference type="EMBL" id="QHKI01000014">
    <property type="protein sequence ID" value="RSM84918.1"/>
    <property type="molecule type" value="Genomic_DNA"/>
</dbReference>
<sequence length="154" mass="17451">MNPDLDLTIERVIRAPRATVWKAWTDPERFAKWFLPAPMVCRVDRLEAHAGGGLVTRMSEDGVRFVPHIDASFLLVEENTRIVYTNAIDSSWRPMNPEPVALTAEIILRDHPDGTDYQAIVRHGDPASRARHEEMGFFEGWGTVTKQLAEVAEQ</sequence>
<name>A0A428ZAB8_KIBAR</name>
<dbReference type="RefSeq" id="WP_037266968.1">
    <property type="nucleotide sequence ID" value="NZ_QHKI01000014.1"/>
</dbReference>
<proteinExistence type="inferred from homology"/>
<feature type="domain" description="Activator of Hsp90 ATPase homologue 1/2-like C-terminal" evidence="2">
    <location>
        <begin position="14"/>
        <end position="152"/>
    </location>
</feature>
<dbReference type="OrthoDB" id="3365660at2"/>
<dbReference type="Gene3D" id="3.30.530.20">
    <property type="match status" value="1"/>
</dbReference>
<dbReference type="Pfam" id="PF08327">
    <property type="entry name" value="AHSA1"/>
    <property type="match status" value="1"/>
</dbReference>